<keyword evidence="8" id="KW-0175">Coiled coil</keyword>
<evidence type="ECO:0000256" key="5">
    <source>
        <dbReference type="ARBA" id="ARBA00022776"/>
    </source>
</evidence>
<dbReference type="EMBL" id="DS022310">
    <property type="protein sequence ID" value="OAJ43706.1"/>
    <property type="molecule type" value="Genomic_DNA"/>
</dbReference>
<feature type="region of interest" description="Disordered" evidence="9">
    <location>
        <begin position="442"/>
        <end position="465"/>
    </location>
</feature>
<keyword evidence="5" id="KW-0131">Cell cycle</keyword>
<feature type="compositionally biased region" description="Polar residues" evidence="9">
    <location>
        <begin position="450"/>
        <end position="465"/>
    </location>
</feature>
<proteinExistence type="predicted"/>
<feature type="coiled-coil region" evidence="8">
    <location>
        <begin position="142"/>
        <end position="225"/>
    </location>
</feature>
<dbReference type="Proteomes" id="UP000077115">
    <property type="component" value="Unassembled WGS sequence"/>
</dbReference>
<dbReference type="GO" id="GO:0097602">
    <property type="term" value="F:cullin family protein binding"/>
    <property type="evidence" value="ECO:0007669"/>
    <property type="project" value="InterPro"/>
</dbReference>
<evidence type="ECO:0000256" key="1">
    <source>
        <dbReference type="ARBA" id="ARBA00013928"/>
    </source>
</evidence>
<dbReference type="Gene3D" id="3.30.40.10">
    <property type="entry name" value="Zinc/RING finger domain, C3HC4 (zinc finger)"/>
    <property type="match status" value="1"/>
</dbReference>
<dbReference type="SUPFAM" id="SSF57850">
    <property type="entry name" value="RING/U-box"/>
    <property type="match status" value="1"/>
</dbReference>
<dbReference type="AlphaFoldDB" id="A0A177WUX5"/>
<evidence type="ECO:0000256" key="7">
    <source>
        <dbReference type="PROSITE-ProRule" id="PRU00175"/>
    </source>
</evidence>
<dbReference type="InterPro" id="IPR024991">
    <property type="entry name" value="RING-H2_APC11"/>
</dbReference>
<dbReference type="GO" id="GO:0061630">
    <property type="term" value="F:ubiquitin protein ligase activity"/>
    <property type="evidence" value="ECO:0007669"/>
    <property type="project" value="InterPro"/>
</dbReference>
<dbReference type="GO" id="GO:0016567">
    <property type="term" value="P:protein ubiquitination"/>
    <property type="evidence" value="ECO:0007669"/>
    <property type="project" value="TreeGrafter"/>
</dbReference>
<keyword evidence="5" id="KW-0498">Mitosis</keyword>
<keyword evidence="3" id="KW-0479">Metal-binding</keyword>
<keyword evidence="4 7" id="KW-0863">Zinc-finger</keyword>
<reference evidence="11 12" key="2">
    <citation type="submission" date="2016-05" db="EMBL/GenBank/DDBJ databases">
        <title>Lineage-specific infection strategies underlie the spectrum of fungal disease in amphibians.</title>
        <authorList>
            <person name="Cuomo C.A."/>
            <person name="Farrer R.A."/>
            <person name="James T."/>
            <person name="Longcore J."/>
            <person name="Birren B."/>
        </authorList>
    </citation>
    <scope>NUCLEOTIDE SEQUENCE [LARGE SCALE GENOMIC DNA]</scope>
    <source>
        <strain evidence="11 12">JEL423</strain>
    </source>
</reference>
<dbReference type="Pfam" id="PF12861">
    <property type="entry name" value="zf-ANAPC11"/>
    <property type="match status" value="1"/>
</dbReference>
<accession>A0A177WUX5</accession>
<evidence type="ECO:0000259" key="10">
    <source>
        <dbReference type="PROSITE" id="PS50089"/>
    </source>
</evidence>
<dbReference type="VEuPathDB" id="FungiDB:BDEG_27037"/>
<evidence type="ECO:0000256" key="3">
    <source>
        <dbReference type="ARBA" id="ARBA00022723"/>
    </source>
</evidence>
<dbReference type="GO" id="GO:0051301">
    <property type="term" value="P:cell division"/>
    <property type="evidence" value="ECO:0007669"/>
    <property type="project" value="UniProtKB-KW"/>
</dbReference>
<evidence type="ECO:0000256" key="6">
    <source>
        <dbReference type="ARBA" id="ARBA00022833"/>
    </source>
</evidence>
<keyword evidence="2" id="KW-0132">Cell division</keyword>
<gene>
    <name evidence="11" type="ORF">BDEG_27037</name>
</gene>
<evidence type="ECO:0000256" key="4">
    <source>
        <dbReference type="ARBA" id="ARBA00022771"/>
    </source>
</evidence>
<feature type="coiled-coil region" evidence="8">
    <location>
        <begin position="332"/>
        <end position="359"/>
    </location>
</feature>
<dbReference type="GO" id="GO:0031145">
    <property type="term" value="P:anaphase-promoting complex-dependent catabolic process"/>
    <property type="evidence" value="ECO:0007669"/>
    <property type="project" value="InterPro"/>
</dbReference>
<dbReference type="CDD" id="cd16448">
    <property type="entry name" value="RING-H2"/>
    <property type="match status" value="1"/>
</dbReference>
<dbReference type="PANTHER" id="PTHR45969">
    <property type="entry name" value="RING ZINC FINGER PROTEIN-RELATED"/>
    <property type="match status" value="1"/>
</dbReference>
<reference evidence="11 12" key="1">
    <citation type="submission" date="2006-10" db="EMBL/GenBank/DDBJ databases">
        <title>The Genome Sequence of Batrachochytrium dendrobatidis JEL423.</title>
        <authorList>
            <consortium name="The Broad Institute Genome Sequencing Platform"/>
            <person name="Birren B."/>
            <person name="Lander E."/>
            <person name="Galagan J."/>
            <person name="Cuomo C."/>
            <person name="Devon K."/>
            <person name="Jaffe D."/>
            <person name="Butler J."/>
            <person name="Alvarez P."/>
            <person name="Gnerre S."/>
            <person name="Grabherr M."/>
            <person name="Kleber M."/>
            <person name="Mauceli E."/>
            <person name="Brockman W."/>
            <person name="Young S."/>
            <person name="LaButti K."/>
            <person name="Sykes S."/>
            <person name="DeCaprio D."/>
            <person name="Crawford M."/>
            <person name="Koehrsen M."/>
            <person name="Engels R."/>
            <person name="Montgomery P."/>
            <person name="Pearson M."/>
            <person name="Howarth C."/>
            <person name="Larson L."/>
            <person name="White J."/>
            <person name="O'Leary S."/>
            <person name="Kodira C."/>
            <person name="Zeng Q."/>
            <person name="Yandava C."/>
            <person name="Alvarado L."/>
            <person name="Longcore J."/>
            <person name="James T."/>
        </authorList>
    </citation>
    <scope>NUCLEOTIDE SEQUENCE [LARGE SCALE GENOMIC DNA]</scope>
    <source>
        <strain evidence="11 12">JEL423</strain>
    </source>
</reference>
<evidence type="ECO:0000256" key="8">
    <source>
        <dbReference type="SAM" id="Coils"/>
    </source>
</evidence>
<dbReference type="SMART" id="SM00184">
    <property type="entry name" value="RING"/>
    <property type="match status" value="1"/>
</dbReference>
<dbReference type="OrthoDB" id="2178624at2759"/>
<dbReference type="InterPro" id="IPR001841">
    <property type="entry name" value="Znf_RING"/>
</dbReference>
<sequence length="625" mass="70128">MIHPANEPHSCTVCLEPLFKSITKEKSETFELDKSFLKQMTQQCILPKCSHVFHSVCIIRWLNCGSKRVCPNCREPVKFIKPTLPEIVFLPNGLFWIPLALSTAQPSSSLPPLAASRLSSDATRSHEQACSDNAVAFLHRDLASKQILIDEMQEEIESLKCDLEDTITDRNHILNDLEHLKAGEHVIKSFQAASKKEMAILQKKLDSLEKINTDLKQQLLNAELSQAASKVYHAKLVETIGRHKSDSENLQRKLVAYKTYATRMFLITRVESIDLNKSIDNEDWQGRASDIALMDNAADLKDILQEYHRKIQTFHKSSQTYKTRAYEMREERDYARKELHSLKAKYDRLEESHLDIKKQHELVATCQPSYTLLSAKDILTHKSNAGKLINTTMHTSTSCDTPLLDRVAILEQELMNIRKAQLQTTDSPSRDRFKDCLISPSTVVSDSSSKNTHTTTFSQSNQSLHQKSTFKQNISDLSDLNDGQVVTVRHALSSLDVLRPGAMLGKKRASIGQFEQLASRMKRKNGSDISTGSNSCLSGTSKHTSPYLVSDRMGGVCRQSRPIGSQSDLQNGVSTTATTRQIDGLLRSAVLQKKVNASSFQSKTNPSFTAQSQKGTLLGYFSKKQ</sequence>
<dbReference type="InterPro" id="IPR013083">
    <property type="entry name" value="Znf_RING/FYVE/PHD"/>
</dbReference>
<evidence type="ECO:0000313" key="11">
    <source>
        <dbReference type="EMBL" id="OAJ43706.1"/>
    </source>
</evidence>
<dbReference type="PANTHER" id="PTHR45969:SF69">
    <property type="entry name" value="FINGER DOMAIN PROTEIN, PUTATIVE (AFU_ORTHOLOGUE AFUA_3G12190)-RELATED"/>
    <property type="match status" value="1"/>
</dbReference>
<dbReference type="GO" id="GO:0005680">
    <property type="term" value="C:anaphase-promoting complex"/>
    <property type="evidence" value="ECO:0007669"/>
    <property type="project" value="InterPro"/>
</dbReference>
<protein>
    <recommendedName>
        <fullName evidence="1">Anaphase-promoting complex subunit 11</fullName>
    </recommendedName>
</protein>
<evidence type="ECO:0000256" key="9">
    <source>
        <dbReference type="SAM" id="MobiDB-lite"/>
    </source>
</evidence>
<evidence type="ECO:0000313" key="12">
    <source>
        <dbReference type="Proteomes" id="UP000077115"/>
    </source>
</evidence>
<feature type="domain" description="RING-type" evidence="10">
    <location>
        <begin position="11"/>
        <end position="74"/>
    </location>
</feature>
<organism evidence="11 12">
    <name type="scientific">Batrachochytrium dendrobatidis (strain JEL423)</name>
    <dbReference type="NCBI Taxonomy" id="403673"/>
    <lineage>
        <taxon>Eukaryota</taxon>
        <taxon>Fungi</taxon>
        <taxon>Fungi incertae sedis</taxon>
        <taxon>Chytridiomycota</taxon>
        <taxon>Chytridiomycota incertae sedis</taxon>
        <taxon>Chytridiomycetes</taxon>
        <taxon>Rhizophydiales</taxon>
        <taxon>Rhizophydiales incertae sedis</taxon>
        <taxon>Batrachochytrium</taxon>
    </lineage>
</organism>
<name>A0A177WUX5_BATDL</name>
<dbReference type="GO" id="GO:0008270">
    <property type="term" value="F:zinc ion binding"/>
    <property type="evidence" value="ECO:0007669"/>
    <property type="project" value="UniProtKB-KW"/>
</dbReference>
<dbReference type="PROSITE" id="PS50089">
    <property type="entry name" value="ZF_RING_2"/>
    <property type="match status" value="1"/>
</dbReference>
<evidence type="ECO:0000256" key="2">
    <source>
        <dbReference type="ARBA" id="ARBA00022618"/>
    </source>
</evidence>
<keyword evidence="6" id="KW-0862">Zinc</keyword>